<dbReference type="EMBL" id="JACCQK010000175">
    <property type="protein sequence ID" value="MBG0779014.1"/>
    <property type="molecule type" value="Genomic_DNA"/>
</dbReference>
<dbReference type="Proteomes" id="UP000706172">
    <property type="component" value="Unassembled WGS sequence"/>
</dbReference>
<comment type="caution">
    <text evidence="1">The sequence shown here is derived from an EMBL/GenBank/DDBJ whole genome shotgun (WGS) entry which is preliminary data.</text>
</comment>
<protein>
    <submittedName>
        <fullName evidence="1">Uncharacterized protein</fullName>
    </submittedName>
</protein>
<name>A0A931GB05_9BACT</name>
<organism evidence="1 2">
    <name type="scientific">Desulfotignum balticum</name>
    <dbReference type="NCBI Taxonomy" id="115781"/>
    <lineage>
        <taxon>Bacteria</taxon>
        <taxon>Pseudomonadati</taxon>
        <taxon>Thermodesulfobacteriota</taxon>
        <taxon>Desulfobacteria</taxon>
        <taxon>Desulfobacterales</taxon>
        <taxon>Desulfobacteraceae</taxon>
        <taxon>Desulfotignum</taxon>
    </lineage>
</organism>
<evidence type="ECO:0000313" key="2">
    <source>
        <dbReference type="Proteomes" id="UP000706172"/>
    </source>
</evidence>
<evidence type="ECO:0000313" key="1">
    <source>
        <dbReference type="EMBL" id="MBG0779014.1"/>
    </source>
</evidence>
<gene>
    <name evidence="1" type="ORF">H0S81_03715</name>
</gene>
<sequence length="290" mass="31946">MKALVHTLGRVCVTLWTCFLIINQTGPALGDTDMESYHCMMSLDQGTINWTNGTVTVTGKAPPIINPDNIHEADPGAARADANRRLIEILKQITIYNDLTVGQFAAGNDDIMAGIEKTARDAVIIRQYYTSALDVELTVRTRLLGGFLQLVLPDEIRQIPKINPDILSETPKESGKIPYTGLILDVRKLDFDPVLYPVIVSEQGGTIYSAVFISREFAVQHGVCKYMCAMDNALQDPRVGSNPLVIKGLRTSGKKNTAIVISTADAKQIEQSTERHLFLKQCRVIFLTGN</sequence>
<dbReference type="AlphaFoldDB" id="A0A931GB05"/>
<accession>A0A931GB05</accession>
<reference evidence="1" key="1">
    <citation type="submission" date="2020-07" db="EMBL/GenBank/DDBJ databases">
        <title>Severe corrosion of carbon steel in oil field produced water can be linked to methanogenic archaea containing a special type of NiFe hydrogenase.</title>
        <authorList>
            <person name="Lahme S."/>
            <person name="Mand J."/>
            <person name="Longwell J."/>
            <person name="Smith R."/>
            <person name="Enning D."/>
        </authorList>
    </citation>
    <scope>NUCLEOTIDE SEQUENCE</scope>
    <source>
        <strain evidence="1">MIC098Bin6</strain>
    </source>
</reference>
<proteinExistence type="predicted"/>